<dbReference type="Pfam" id="PF13350">
    <property type="entry name" value="Y_phosphatase3"/>
    <property type="match status" value="1"/>
</dbReference>
<dbReference type="RefSeq" id="WP_168523019.1">
    <property type="nucleotide sequence ID" value="NZ_JAAXLS010000067.1"/>
</dbReference>
<evidence type="ECO:0000313" key="4">
    <source>
        <dbReference type="Proteomes" id="UP000715441"/>
    </source>
</evidence>
<dbReference type="InterPro" id="IPR000242">
    <property type="entry name" value="PTP_cat"/>
</dbReference>
<dbReference type="SUPFAM" id="SSF52799">
    <property type="entry name" value="(Phosphotyrosine protein) phosphatases II"/>
    <property type="match status" value="1"/>
</dbReference>
<feature type="domain" description="Tyrosine specific protein phosphatases" evidence="2">
    <location>
        <begin position="128"/>
        <end position="223"/>
    </location>
</feature>
<dbReference type="Gene3D" id="3.90.190.10">
    <property type="entry name" value="Protein tyrosine phosphatase superfamily"/>
    <property type="match status" value="1"/>
</dbReference>
<evidence type="ECO:0000256" key="1">
    <source>
        <dbReference type="ARBA" id="ARBA00009580"/>
    </source>
</evidence>
<gene>
    <name evidence="3" type="ORF">HFP15_38890</name>
</gene>
<accession>A0ABX1JHY4</accession>
<organism evidence="3 4">
    <name type="scientific">Amycolatopsis acididurans</name>
    <dbReference type="NCBI Taxonomy" id="2724524"/>
    <lineage>
        <taxon>Bacteria</taxon>
        <taxon>Bacillati</taxon>
        <taxon>Actinomycetota</taxon>
        <taxon>Actinomycetes</taxon>
        <taxon>Pseudonocardiales</taxon>
        <taxon>Pseudonocardiaceae</taxon>
        <taxon>Amycolatopsis</taxon>
    </lineage>
</organism>
<dbReference type="InterPro" id="IPR026893">
    <property type="entry name" value="Tyr/Ser_Pase_IphP-type"/>
</dbReference>
<comment type="caution">
    <text evidence="3">The sequence shown here is derived from an EMBL/GenBank/DDBJ whole genome shotgun (WGS) entry which is preliminary data.</text>
</comment>
<dbReference type="InterPro" id="IPR000387">
    <property type="entry name" value="Tyr_Pase_dom"/>
</dbReference>
<sequence>MTNGATNLAQDTKVDAVAELRDLDWPACLNARDLGGLPTAGGGRIREQALIRSDRLSRLTDDGVEAVRQLRPSRIVDLRTAAQCEREPSPFAAADMYCHVPLSIPIDPPNRQARLVDRYRSKLGLYSHRFVQAVAAVADAPPGPVVVHCQAGKDRTGLVIALILKAVGVPDDAVAVDYAASAARLGAYYTAKRADIKDVELLELVRELHSARADTMASTLSYLRDEFGGGQSYLRRGGLVGRQLEALRSRLVVRSQPSSTRARA</sequence>
<dbReference type="InterPro" id="IPR029021">
    <property type="entry name" value="Prot-tyrosine_phosphatase-like"/>
</dbReference>
<dbReference type="InterPro" id="IPR016130">
    <property type="entry name" value="Tyr_Pase_AS"/>
</dbReference>
<dbReference type="Proteomes" id="UP000715441">
    <property type="component" value="Unassembled WGS sequence"/>
</dbReference>
<dbReference type="PANTHER" id="PTHR31126">
    <property type="entry name" value="TYROSINE-PROTEIN PHOSPHATASE"/>
    <property type="match status" value="1"/>
</dbReference>
<dbReference type="PANTHER" id="PTHR31126:SF1">
    <property type="entry name" value="TYROSINE SPECIFIC PROTEIN PHOSPHATASES DOMAIN-CONTAINING PROTEIN"/>
    <property type="match status" value="1"/>
</dbReference>
<name>A0ABX1JHY4_9PSEU</name>
<protein>
    <submittedName>
        <fullName evidence="3">Tyrosine-protein phosphatase</fullName>
    </submittedName>
</protein>
<proteinExistence type="inferred from homology"/>
<dbReference type="PROSITE" id="PS00383">
    <property type="entry name" value="TYR_PHOSPHATASE_1"/>
    <property type="match status" value="1"/>
</dbReference>
<comment type="similarity">
    <text evidence="1">Belongs to the protein-tyrosine phosphatase family.</text>
</comment>
<dbReference type="EMBL" id="JAAXLS010000067">
    <property type="protein sequence ID" value="NKQ58826.1"/>
    <property type="molecule type" value="Genomic_DNA"/>
</dbReference>
<dbReference type="PROSITE" id="PS50056">
    <property type="entry name" value="TYR_PHOSPHATASE_2"/>
    <property type="match status" value="1"/>
</dbReference>
<evidence type="ECO:0000259" key="2">
    <source>
        <dbReference type="PROSITE" id="PS50056"/>
    </source>
</evidence>
<dbReference type="PRINTS" id="PR00700">
    <property type="entry name" value="PRTYPHPHTASE"/>
</dbReference>
<reference evidence="3 4" key="1">
    <citation type="submission" date="2020-04" db="EMBL/GenBank/DDBJ databases">
        <title>Novel species.</title>
        <authorList>
            <person name="Teo W.F.A."/>
            <person name="Lipun K."/>
            <person name="Srisuk N."/>
            <person name="Duangmal K."/>
        </authorList>
    </citation>
    <scope>NUCLEOTIDE SEQUENCE [LARGE SCALE GENOMIC DNA]</scope>
    <source>
        <strain evidence="3 4">K13G38</strain>
    </source>
</reference>
<keyword evidence="4" id="KW-1185">Reference proteome</keyword>
<evidence type="ECO:0000313" key="3">
    <source>
        <dbReference type="EMBL" id="NKQ58826.1"/>
    </source>
</evidence>